<reference evidence="10" key="1">
    <citation type="submission" date="2016-10" db="EMBL/GenBank/DDBJ databases">
        <authorList>
            <person name="Varghese N."/>
            <person name="Submissions S."/>
        </authorList>
    </citation>
    <scope>NUCLEOTIDE SEQUENCE [LARGE SCALE GENOMIC DNA]</scope>
    <source>
        <strain evidence="10">DSM 44675</strain>
    </source>
</reference>
<dbReference type="InterPro" id="IPR023908">
    <property type="entry name" value="xxxLxxG_rpt"/>
</dbReference>
<evidence type="ECO:0000256" key="2">
    <source>
        <dbReference type="ARBA" id="ARBA00022692"/>
    </source>
</evidence>
<dbReference type="Pfam" id="PF12698">
    <property type="entry name" value="ABC2_membrane_3"/>
    <property type="match status" value="1"/>
</dbReference>
<dbReference type="InterPro" id="IPR017500">
    <property type="entry name" value="Phage_infect_YhgE_N"/>
</dbReference>
<gene>
    <name evidence="9" type="ORF">SAMN05444583_107169</name>
</gene>
<evidence type="ECO:0000256" key="6">
    <source>
        <dbReference type="SAM" id="Phobius"/>
    </source>
</evidence>
<keyword evidence="3 6" id="KW-1133">Transmembrane helix</keyword>
<dbReference type="EMBL" id="FOAW01000007">
    <property type="protein sequence ID" value="SEL27822.1"/>
    <property type="molecule type" value="Genomic_DNA"/>
</dbReference>
<feature type="transmembrane region" description="Helical" evidence="6">
    <location>
        <begin position="498"/>
        <end position="516"/>
    </location>
</feature>
<dbReference type="GO" id="GO:0043190">
    <property type="term" value="C:ATP-binding cassette (ABC) transporter complex"/>
    <property type="evidence" value="ECO:0007669"/>
    <property type="project" value="InterPro"/>
</dbReference>
<dbReference type="NCBIfam" id="TIGR03057">
    <property type="entry name" value="xxxLxxG_by_4"/>
    <property type="match status" value="4"/>
</dbReference>
<evidence type="ECO:0000259" key="7">
    <source>
        <dbReference type="Pfam" id="PF01061"/>
    </source>
</evidence>
<dbReference type="AlphaFoldDB" id="A0A1H7NWB8"/>
<keyword evidence="4 6" id="KW-0472">Membrane</keyword>
<feature type="domain" description="ABC-2 type transporter transmembrane" evidence="7">
    <location>
        <begin position="480"/>
        <end position="575"/>
    </location>
</feature>
<feature type="transmembrane region" description="Helical" evidence="6">
    <location>
        <begin position="23"/>
        <end position="43"/>
    </location>
</feature>
<dbReference type="InterPro" id="IPR017501">
    <property type="entry name" value="Phage_infect_YhgE_C"/>
</dbReference>
<keyword evidence="5" id="KW-0046">Antibiotic resistance</keyword>
<evidence type="ECO:0000259" key="8">
    <source>
        <dbReference type="Pfam" id="PF12698"/>
    </source>
</evidence>
<evidence type="ECO:0000313" key="10">
    <source>
        <dbReference type="Proteomes" id="UP000198677"/>
    </source>
</evidence>
<organism evidence="9 10">
    <name type="scientific">Rhodococcus maanshanensis</name>
    <dbReference type="NCBI Taxonomy" id="183556"/>
    <lineage>
        <taxon>Bacteria</taxon>
        <taxon>Bacillati</taxon>
        <taxon>Actinomycetota</taxon>
        <taxon>Actinomycetes</taxon>
        <taxon>Mycobacteriales</taxon>
        <taxon>Nocardiaceae</taxon>
        <taxon>Rhodococcus</taxon>
    </lineage>
</organism>
<feature type="transmembrane region" description="Helical" evidence="6">
    <location>
        <begin position="470"/>
        <end position="492"/>
    </location>
</feature>
<protein>
    <submittedName>
        <fullName evidence="9">Putative membrane protein</fullName>
    </submittedName>
</protein>
<dbReference type="InterPro" id="IPR000412">
    <property type="entry name" value="ABC_2_transport"/>
</dbReference>
<comment type="subcellular location">
    <subcellularLocation>
        <location evidence="1">Membrane</location>
        <topology evidence="1">Multi-pass membrane protein</topology>
    </subcellularLocation>
</comment>
<evidence type="ECO:0000256" key="3">
    <source>
        <dbReference type="ARBA" id="ARBA00022989"/>
    </source>
</evidence>
<dbReference type="Gene3D" id="3.40.1710.10">
    <property type="entry name" value="abc type-2 transporter like domain"/>
    <property type="match status" value="1"/>
</dbReference>
<dbReference type="PANTHER" id="PTHR43077:SF10">
    <property type="entry name" value="TRANSPORT PERMEASE PROTEIN"/>
    <property type="match status" value="1"/>
</dbReference>
<dbReference type="GO" id="GO:0046677">
    <property type="term" value="P:response to antibiotic"/>
    <property type="evidence" value="ECO:0007669"/>
    <property type="project" value="UniProtKB-KW"/>
</dbReference>
<dbReference type="GO" id="GO:0140359">
    <property type="term" value="F:ABC-type transporter activity"/>
    <property type="evidence" value="ECO:0007669"/>
    <property type="project" value="InterPro"/>
</dbReference>
<evidence type="ECO:0000256" key="5">
    <source>
        <dbReference type="ARBA" id="ARBA00023251"/>
    </source>
</evidence>
<evidence type="ECO:0000256" key="1">
    <source>
        <dbReference type="ARBA" id="ARBA00004141"/>
    </source>
</evidence>
<feature type="domain" description="ABC-2 type transporter transmembrane" evidence="8">
    <location>
        <begin position="23"/>
        <end position="160"/>
    </location>
</feature>
<feature type="transmembrane region" description="Helical" evidence="6">
    <location>
        <begin position="584"/>
        <end position="605"/>
    </location>
</feature>
<dbReference type="PRINTS" id="PR00164">
    <property type="entry name" value="ABC2TRNSPORT"/>
</dbReference>
<evidence type="ECO:0000256" key="4">
    <source>
        <dbReference type="ARBA" id="ARBA00023136"/>
    </source>
</evidence>
<dbReference type="OrthoDB" id="9811483at2"/>
<proteinExistence type="predicted"/>
<dbReference type="RefSeq" id="WP_072751463.1">
    <property type="nucleotide sequence ID" value="NZ_FOAW01000007.1"/>
</dbReference>
<dbReference type="NCBIfam" id="TIGR03061">
    <property type="entry name" value="pip_yhgE_Nterm"/>
    <property type="match status" value="1"/>
</dbReference>
<feature type="transmembrane region" description="Helical" evidence="6">
    <location>
        <begin position="528"/>
        <end position="549"/>
    </location>
</feature>
<dbReference type="PANTHER" id="PTHR43077">
    <property type="entry name" value="TRANSPORT PERMEASE YVFS-RELATED"/>
    <property type="match status" value="1"/>
</dbReference>
<feature type="transmembrane region" description="Helical" evidence="6">
    <location>
        <begin position="437"/>
        <end position="458"/>
    </location>
</feature>
<sequence>MAAPATPGVPDQPTRRIHLNRGVLAAIVIAPLALIGFYMWALWNPGDTLDRLPVAIVNNDAGADMDGTRLEAGKDVAASLVESGDVAWQEVDLERATAGVEDGEYYFSLVIPQDFSADIASAGSDKPQKARLEVVYNDHNSLVATPVGEGLMAQVRSAVSESIGEQSVDQVLVGLGDVGKGLEEAASGARQLSAGTGEALSGTTQLADGSVELSSGLSEAHAGSGELAAGTSELAAGADEAAAGATELKNGLGQLVSGTDELGAGAKQISEVIDTVVGPLVDTMVAAGLPTGDEDVAGQLKQLREGARELAFQLSDPSADYRGGLQSAAAGAGELSGGLGQLADGAHQLDAGAAELNSGLGQLDAGGVQLRDGLGELEVGVGQLDDGSAELAKGLADGAAQVPSFTPDERKATAAMLASPVNLSPQNLNVAAGFGPGAVPVVMSVALFLLGILIWFVIRPTRRDGLRRYRVPAAIMAGGAVLASIATITLTGAEPPSVVMMVAVMVLIGAAALALARMLTVVFGAVNGTFIALGLLMVQLFSFGGVFPIEQMPQPFRWLQALMPLTYARNALRMTLSGYYGPRFWFAVVVLLALVAAAVAVTLWWRRRTEVPAVGEEYHDEYVELEEYEAGDDPTMEPSRV</sequence>
<dbReference type="InterPro" id="IPR013525">
    <property type="entry name" value="ABC2_TM"/>
</dbReference>
<accession>A0A1H7NWB8</accession>
<dbReference type="InterPro" id="IPR051328">
    <property type="entry name" value="T7SS_ABC-Transporter"/>
</dbReference>
<dbReference type="Pfam" id="PF01061">
    <property type="entry name" value="ABC2_membrane"/>
    <property type="match status" value="1"/>
</dbReference>
<keyword evidence="2 6" id="KW-0812">Transmembrane</keyword>
<evidence type="ECO:0000313" key="9">
    <source>
        <dbReference type="EMBL" id="SEL27822.1"/>
    </source>
</evidence>
<name>A0A1H7NWB8_9NOCA</name>
<keyword evidence="10" id="KW-1185">Reference proteome</keyword>
<dbReference type="NCBIfam" id="TIGR03062">
    <property type="entry name" value="pip_yhgE_Cterm"/>
    <property type="match status" value="1"/>
</dbReference>
<dbReference type="Proteomes" id="UP000198677">
    <property type="component" value="Unassembled WGS sequence"/>
</dbReference>